<keyword evidence="2" id="KW-1015">Disulfide bond</keyword>
<dbReference type="InterPro" id="IPR029034">
    <property type="entry name" value="Cystine-knot_cytokine"/>
</dbReference>
<dbReference type="GO" id="GO:0008083">
    <property type="term" value="F:growth factor activity"/>
    <property type="evidence" value="ECO:0007669"/>
    <property type="project" value="TreeGrafter"/>
</dbReference>
<dbReference type="PANTHER" id="PTHR23199">
    <property type="entry name" value="NEUROTROPHIN 1-RELATED"/>
    <property type="match status" value="1"/>
</dbReference>
<evidence type="ECO:0000256" key="1">
    <source>
        <dbReference type="ARBA" id="ARBA00022729"/>
    </source>
</evidence>
<dbReference type="Gene3D" id="2.10.90.10">
    <property type="entry name" value="Cystine-knot cytokines"/>
    <property type="match status" value="1"/>
</dbReference>
<dbReference type="GO" id="GO:0005615">
    <property type="term" value="C:extracellular space"/>
    <property type="evidence" value="ECO:0007669"/>
    <property type="project" value="UniProtKB-ARBA"/>
</dbReference>
<dbReference type="InterPro" id="IPR032104">
    <property type="entry name" value="Spaetzle"/>
</dbReference>
<evidence type="ECO:0000313" key="7">
    <source>
        <dbReference type="EMBL" id="GIX98022.1"/>
    </source>
</evidence>
<accession>A0AAV4PS53</accession>
<feature type="compositionally biased region" description="Polar residues" evidence="4">
    <location>
        <begin position="158"/>
        <end position="170"/>
    </location>
</feature>
<dbReference type="GO" id="GO:0045087">
    <property type="term" value="P:innate immune response"/>
    <property type="evidence" value="ECO:0007669"/>
    <property type="project" value="TreeGrafter"/>
</dbReference>
<feature type="chain" id="PRO_5044022581" evidence="5">
    <location>
        <begin position="18"/>
        <end position="488"/>
    </location>
</feature>
<name>A0AAV4PS53_9ARAC</name>
<evidence type="ECO:0000256" key="5">
    <source>
        <dbReference type="SAM" id="SignalP"/>
    </source>
</evidence>
<dbReference type="Proteomes" id="UP001054837">
    <property type="component" value="Unassembled WGS sequence"/>
</dbReference>
<keyword evidence="1 5" id="KW-0732">Signal</keyword>
<dbReference type="Pfam" id="PF16077">
    <property type="entry name" value="Spaetzle"/>
    <property type="match status" value="1"/>
</dbReference>
<sequence length="488" mass="54027">MTMWLLPYLLLVTLARCDPVDFDAFFGPGTSFFSPPEDDHFGSFSGLSFFPKDGGRLDTDFKVPFLSETSGVPLYTDGKATPPQATLSKLEKEYTEQLHKLAKFAPNFQPPRSNSQAFHGSSSSYQDRAPRFHSEPNLAASNVEERKQAGPAKYRANSDGTYSSGGLSSQPQIQTGFVPIFNGKRSQAASPTVIKDIPPPILTASSVSSKPTTFKVSASVQSSAKVPFNGRQAQNVTNAQPIKPRQASYSRGLRNNKTIGITTSSSESVVSRVVSKSTSISKARDQDFLRVAPSVQQDVKTAAKKTLDINCEGSRDLGWCELGDKYPKKYVNQVVAACKDVIERMHVEVPYSFEKLSDTSDFKAELDNGTQREARERGSHDAWSWASYFYEGSLCDAETGFLRPETAKDSSGKWNIIVQTDAIRQRVPIEMCRKANSSCKKMLNCGLKSQCLQKYNYHLLMSLNPSQKHDCPFMKLYRFPSACVCHVE</sequence>
<dbReference type="SUPFAM" id="SSF57501">
    <property type="entry name" value="Cystine-knot cytokines"/>
    <property type="match status" value="1"/>
</dbReference>
<feature type="signal peptide" evidence="5">
    <location>
        <begin position="1"/>
        <end position="17"/>
    </location>
</feature>
<comment type="caution">
    <text evidence="7">The sequence shown here is derived from an EMBL/GenBank/DDBJ whole genome shotgun (WGS) entry which is preliminary data.</text>
</comment>
<feature type="region of interest" description="Disordered" evidence="4">
    <location>
        <begin position="106"/>
        <end position="170"/>
    </location>
</feature>
<dbReference type="GO" id="GO:0005121">
    <property type="term" value="F:Toll binding"/>
    <property type="evidence" value="ECO:0007669"/>
    <property type="project" value="TreeGrafter"/>
</dbReference>
<dbReference type="AlphaFoldDB" id="A0AAV4PS53"/>
<dbReference type="GO" id="GO:0021556">
    <property type="term" value="P:central nervous system formation"/>
    <property type="evidence" value="ECO:0007669"/>
    <property type="project" value="TreeGrafter"/>
</dbReference>
<dbReference type="EMBL" id="BPLQ01003103">
    <property type="protein sequence ID" value="GIX98022.1"/>
    <property type="molecule type" value="Genomic_DNA"/>
</dbReference>
<proteinExistence type="predicted"/>
<evidence type="ECO:0000256" key="3">
    <source>
        <dbReference type="ARBA" id="ARBA00023180"/>
    </source>
</evidence>
<feature type="domain" description="Spaetzle" evidence="6">
    <location>
        <begin position="393"/>
        <end position="487"/>
    </location>
</feature>
<gene>
    <name evidence="7" type="primary">AVEN_144741_1</name>
    <name evidence="7" type="ORF">CDAR_297641</name>
</gene>
<dbReference type="PANTHER" id="PTHR23199:SF12">
    <property type="entry name" value="NEUROTROPHIN 1-RELATED"/>
    <property type="match status" value="1"/>
</dbReference>
<evidence type="ECO:0000256" key="2">
    <source>
        <dbReference type="ARBA" id="ARBA00023157"/>
    </source>
</evidence>
<feature type="compositionally biased region" description="Polar residues" evidence="4">
    <location>
        <begin position="110"/>
        <end position="126"/>
    </location>
</feature>
<reference evidence="7 8" key="1">
    <citation type="submission" date="2021-06" db="EMBL/GenBank/DDBJ databases">
        <title>Caerostris darwini draft genome.</title>
        <authorList>
            <person name="Kono N."/>
            <person name="Arakawa K."/>
        </authorList>
    </citation>
    <scope>NUCLEOTIDE SEQUENCE [LARGE SCALE GENOMIC DNA]</scope>
</reference>
<keyword evidence="8" id="KW-1185">Reference proteome</keyword>
<evidence type="ECO:0000313" key="8">
    <source>
        <dbReference type="Proteomes" id="UP001054837"/>
    </source>
</evidence>
<evidence type="ECO:0000259" key="6">
    <source>
        <dbReference type="Pfam" id="PF16077"/>
    </source>
</evidence>
<organism evidence="7 8">
    <name type="scientific">Caerostris darwini</name>
    <dbReference type="NCBI Taxonomy" id="1538125"/>
    <lineage>
        <taxon>Eukaryota</taxon>
        <taxon>Metazoa</taxon>
        <taxon>Ecdysozoa</taxon>
        <taxon>Arthropoda</taxon>
        <taxon>Chelicerata</taxon>
        <taxon>Arachnida</taxon>
        <taxon>Araneae</taxon>
        <taxon>Araneomorphae</taxon>
        <taxon>Entelegynae</taxon>
        <taxon>Araneoidea</taxon>
        <taxon>Araneidae</taxon>
        <taxon>Caerostris</taxon>
    </lineage>
</organism>
<evidence type="ECO:0000256" key="4">
    <source>
        <dbReference type="SAM" id="MobiDB-lite"/>
    </source>
</evidence>
<dbReference type="InterPro" id="IPR052444">
    <property type="entry name" value="Spz/Toll_ligand-like"/>
</dbReference>
<keyword evidence="3" id="KW-0325">Glycoprotein</keyword>
<protein>
    <submittedName>
        <fullName evidence="7">Spaetzle domain-containing protein</fullName>
    </submittedName>
</protein>